<dbReference type="OrthoDB" id="5857966at2759"/>
<organism evidence="3 4">
    <name type="scientific">Anisodus acutangulus</name>
    <dbReference type="NCBI Taxonomy" id="402998"/>
    <lineage>
        <taxon>Eukaryota</taxon>
        <taxon>Viridiplantae</taxon>
        <taxon>Streptophyta</taxon>
        <taxon>Embryophyta</taxon>
        <taxon>Tracheophyta</taxon>
        <taxon>Spermatophyta</taxon>
        <taxon>Magnoliopsida</taxon>
        <taxon>eudicotyledons</taxon>
        <taxon>Gunneridae</taxon>
        <taxon>Pentapetalae</taxon>
        <taxon>asterids</taxon>
        <taxon>lamiids</taxon>
        <taxon>Solanales</taxon>
        <taxon>Solanaceae</taxon>
        <taxon>Solanoideae</taxon>
        <taxon>Hyoscyameae</taxon>
        <taxon>Anisodus</taxon>
    </lineage>
</organism>
<dbReference type="Proteomes" id="UP001152561">
    <property type="component" value="Unassembled WGS sequence"/>
</dbReference>
<protein>
    <submittedName>
        <fullName evidence="3">Uncharacterized protein</fullName>
    </submittedName>
</protein>
<evidence type="ECO:0000256" key="2">
    <source>
        <dbReference type="SAM" id="MobiDB-lite"/>
    </source>
</evidence>
<dbReference type="AlphaFoldDB" id="A0A9Q1LU02"/>
<accession>A0A9Q1LU02</accession>
<dbReference type="PANTHER" id="PTHR47976:SF62">
    <property type="entry name" value="RECEPTOR-LIKE SERINE_THREONINE-PROTEIN KINASE"/>
    <property type="match status" value="1"/>
</dbReference>
<evidence type="ECO:0000313" key="3">
    <source>
        <dbReference type="EMBL" id="KAJ8543240.1"/>
    </source>
</evidence>
<dbReference type="EMBL" id="JAJAGQ010000014">
    <property type="protein sequence ID" value="KAJ8543240.1"/>
    <property type="molecule type" value="Genomic_DNA"/>
</dbReference>
<feature type="region of interest" description="Disordered" evidence="2">
    <location>
        <begin position="162"/>
        <end position="185"/>
    </location>
</feature>
<reference evidence="4" key="1">
    <citation type="journal article" date="2023" name="Proc. Natl. Acad. Sci. U.S.A.">
        <title>Genomic and structural basis for evolution of tropane alkaloid biosynthesis.</title>
        <authorList>
            <person name="Wanga Y.-J."/>
            <person name="Taina T."/>
            <person name="Yua J.-Y."/>
            <person name="Lia J."/>
            <person name="Xua B."/>
            <person name="Chenc J."/>
            <person name="D'Auriad J.C."/>
            <person name="Huanga J.-P."/>
            <person name="Huanga S.-X."/>
        </authorList>
    </citation>
    <scope>NUCLEOTIDE SEQUENCE [LARGE SCALE GENOMIC DNA]</scope>
    <source>
        <strain evidence="4">cv. KIB-2019</strain>
    </source>
</reference>
<keyword evidence="1" id="KW-0732">Signal</keyword>
<name>A0A9Q1LU02_9SOLA</name>
<dbReference type="InterPro" id="IPR051343">
    <property type="entry name" value="G-type_lectin_kinases/EP1-like"/>
</dbReference>
<gene>
    <name evidence="3" type="ORF">K7X08_005763</name>
</gene>
<evidence type="ECO:0000313" key="4">
    <source>
        <dbReference type="Proteomes" id="UP001152561"/>
    </source>
</evidence>
<comment type="caution">
    <text evidence="3">The sequence shown here is derived from an EMBL/GenBank/DDBJ whole genome shotgun (WGS) entry which is preliminary data.</text>
</comment>
<feature type="compositionally biased region" description="Basic and acidic residues" evidence="2">
    <location>
        <begin position="162"/>
        <end position="174"/>
    </location>
</feature>
<proteinExistence type="predicted"/>
<dbReference type="PANTHER" id="PTHR47976">
    <property type="entry name" value="G-TYPE LECTIN S-RECEPTOR-LIKE SERINE/THREONINE-PROTEIN KINASE SD2-5"/>
    <property type="match status" value="1"/>
</dbReference>
<sequence>MLSECGEDFCDTNSSHSDVYVQRISNADFPNRDYAELERVFQADEEICRQQVLNDCLCEAAVLIGLTCFKKRMPRQNARSFIPDTNNMVAFLKVSNYMASENKNHSISKGVLLAASARSHEWFQEIRPKGASGAVYSGILKLEDEELEVAVKQLENDIEQADDKDFFGRSEGDRPNTSQKSGSFVRLLQRKESSASCL</sequence>
<evidence type="ECO:0000256" key="1">
    <source>
        <dbReference type="ARBA" id="ARBA00022729"/>
    </source>
</evidence>
<keyword evidence="4" id="KW-1185">Reference proteome</keyword>
<dbReference type="Gene3D" id="3.30.200.20">
    <property type="entry name" value="Phosphorylase Kinase, domain 1"/>
    <property type="match status" value="1"/>
</dbReference>